<dbReference type="GO" id="GO:0005615">
    <property type="term" value="C:extracellular space"/>
    <property type="evidence" value="ECO:0007669"/>
    <property type="project" value="UniProtKB-KW"/>
</dbReference>
<evidence type="ECO:0000313" key="8">
    <source>
        <dbReference type="Ensembl" id="ENSDCDP00010051011.1"/>
    </source>
</evidence>
<dbReference type="Proteomes" id="UP000694580">
    <property type="component" value="Chromosome 7"/>
</dbReference>
<keyword evidence="9" id="KW-1185">Reference proteome</keyword>
<evidence type="ECO:0000256" key="2">
    <source>
        <dbReference type="ARBA" id="ARBA00022514"/>
    </source>
</evidence>
<dbReference type="GO" id="GO:0051607">
    <property type="term" value="P:defense response to virus"/>
    <property type="evidence" value="ECO:0007669"/>
    <property type="project" value="UniProtKB-KW"/>
</dbReference>
<reference evidence="8 9" key="1">
    <citation type="submission" date="2020-06" db="EMBL/GenBank/DDBJ databases">
        <authorList>
            <consortium name="Wellcome Sanger Institute Data Sharing"/>
        </authorList>
    </citation>
    <scope>NUCLEOTIDE SEQUENCE [LARGE SCALE GENOMIC DNA]</scope>
</reference>
<reference evidence="8" key="2">
    <citation type="submission" date="2025-08" db="UniProtKB">
        <authorList>
            <consortium name="Ensembl"/>
        </authorList>
    </citation>
    <scope>IDENTIFICATION</scope>
</reference>
<comment type="similarity">
    <text evidence="6">Belongs to the alpha/beta interferon family.</text>
</comment>
<evidence type="ECO:0000256" key="5">
    <source>
        <dbReference type="ARBA" id="ARBA00023157"/>
    </source>
</evidence>
<evidence type="ECO:0000256" key="6">
    <source>
        <dbReference type="RuleBase" id="RU000436"/>
    </source>
</evidence>
<evidence type="ECO:0000256" key="3">
    <source>
        <dbReference type="ARBA" id="ARBA00022525"/>
    </source>
</evidence>
<dbReference type="GeneTree" id="ENSGT01150000289362"/>
<comment type="subcellular location">
    <subcellularLocation>
        <location evidence="1">Secreted</location>
    </subcellularLocation>
</comment>
<protein>
    <submittedName>
        <fullName evidence="8">Uncharacterized protein</fullName>
    </submittedName>
</protein>
<dbReference type="InterPro" id="IPR009079">
    <property type="entry name" value="4_helix_cytokine-like_core"/>
</dbReference>
<keyword evidence="5" id="KW-1015">Disulfide bond</keyword>
<accession>A0AAY4E2D0</accession>
<dbReference type="GO" id="GO:0005125">
    <property type="term" value="F:cytokine activity"/>
    <property type="evidence" value="ECO:0007669"/>
    <property type="project" value="UniProtKB-KW"/>
</dbReference>
<evidence type="ECO:0000256" key="7">
    <source>
        <dbReference type="SAM" id="SignalP"/>
    </source>
</evidence>
<gene>
    <name evidence="8" type="primary">LOC114793812</name>
</gene>
<dbReference type="AlphaFoldDB" id="A0AAY4E2D0"/>
<sequence length="188" mass="21564">MILQIVVWLSSILCSAQVFSRPVTCQLQRSRVEKSRGLLHTMGGHFPAECCLGDVVAIAAPTAAFRSNGTKRNAGVERAVYHTLTSIDFLFGNDTVPVSWDGRTVEDFQNIVYRQIDESKCVSSRPDFKDRRRLLGLYFDRLASVLQEKEFSACAWEVVRRELLQTLKFILNNTLGHLFWARRRRNFH</sequence>
<dbReference type="Pfam" id="PF00143">
    <property type="entry name" value="Interferon"/>
    <property type="match status" value="1"/>
</dbReference>
<organism evidence="8 9">
    <name type="scientific">Denticeps clupeoides</name>
    <name type="common">denticle herring</name>
    <dbReference type="NCBI Taxonomy" id="299321"/>
    <lineage>
        <taxon>Eukaryota</taxon>
        <taxon>Metazoa</taxon>
        <taxon>Chordata</taxon>
        <taxon>Craniata</taxon>
        <taxon>Vertebrata</taxon>
        <taxon>Euteleostomi</taxon>
        <taxon>Actinopterygii</taxon>
        <taxon>Neopterygii</taxon>
        <taxon>Teleostei</taxon>
        <taxon>Clupei</taxon>
        <taxon>Clupeiformes</taxon>
        <taxon>Denticipitoidei</taxon>
        <taxon>Denticipitidae</taxon>
        <taxon>Denticeps</taxon>
    </lineage>
</organism>
<feature type="chain" id="PRO_5044204056" evidence="7">
    <location>
        <begin position="21"/>
        <end position="188"/>
    </location>
</feature>
<feature type="signal peptide" evidence="7">
    <location>
        <begin position="1"/>
        <end position="20"/>
    </location>
</feature>
<dbReference type="PANTHER" id="PTHR11691">
    <property type="entry name" value="TYPE I INTERFERON"/>
    <property type="match status" value="1"/>
</dbReference>
<keyword evidence="3" id="KW-0964">Secreted</keyword>
<keyword evidence="2 6" id="KW-0202">Cytokine</keyword>
<reference evidence="8" key="3">
    <citation type="submission" date="2025-09" db="UniProtKB">
        <authorList>
            <consortium name="Ensembl"/>
        </authorList>
    </citation>
    <scope>IDENTIFICATION</scope>
</reference>
<dbReference type="InterPro" id="IPR000471">
    <property type="entry name" value="Interferon_alpha/beta/delta"/>
</dbReference>
<dbReference type="SUPFAM" id="SSF47266">
    <property type="entry name" value="4-helical cytokines"/>
    <property type="match status" value="1"/>
</dbReference>
<keyword evidence="7" id="KW-0732">Signal</keyword>
<dbReference type="GO" id="GO:0005126">
    <property type="term" value="F:cytokine receptor binding"/>
    <property type="evidence" value="ECO:0007669"/>
    <property type="project" value="InterPro"/>
</dbReference>
<keyword evidence="4 6" id="KW-0051">Antiviral defense</keyword>
<evidence type="ECO:0000256" key="1">
    <source>
        <dbReference type="ARBA" id="ARBA00004613"/>
    </source>
</evidence>
<proteinExistence type="inferred from homology"/>
<dbReference type="SMART" id="SM00076">
    <property type="entry name" value="IFabd"/>
    <property type="match status" value="1"/>
</dbReference>
<evidence type="ECO:0000313" key="9">
    <source>
        <dbReference type="Proteomes" id="UP000694580"/>
    </source>
</evidence>
<dbReference type="Ensembl" id="ENSDCDT00010061453.1">
    <property type="protein sequence ID" value="ENSDCDP00010051011.1"/>
    <property type="gene ID" value="ENSDCDG00010030124.1"/>
</dbReference>
<dbReference type="PANTHER" id="PTHR11691:SF62">
    <property type="entry name" value="INTERFERON PHI 2-RELATED"/>
    <property type="match status" value="1"/>
</dbReference>
<evidence type="ECO:0000256" key="4">
    <source>
        <dbReference type="ARBA" id="ARBA00023118"/>
    </source>
</evidence>
<dbReference type="Gene3D" id="1.20.1250.10">
    <property type="match status" value="1"/>
</dbReference>
<name>A0AAY4E2D0_9TELE</name>